<dbReference type="Gene3D" id="2.60.40.4070">
    <property type="match status" value="1"/>
</dbReference>
<proteinExistence type="predicted"/>
<name>A0A538TVZ9_UNCEI</name>
<evidence type="ECO:0000313" key="2">
    <source>
        <dbReference type="EMBL" id="TMQ67807.1"/>
    </source>
</evidence>
<protein>
    <recommendedName>
        <fullName evidence="1">FlgD/Vpr Ig-like domain-containing protein</fullName>
    </recommendedName>
</protein>
<evidence type="ECO:0000259" key="1">
    <source>
        <dbReference type="Pfam" id="PF13860"/>
    </source>
</evidence>
<dbReference type="EMBL" id="VBOY01000030">
    <property type="protein sequence ID" value="TMQ67807.1"/>
    <property type="molecule type" value="Genomic_DNA"/>
</dbReference>
<sequence>MGGQALCVLTGDQAHPVSVSDRAGGAIVVWQDSRTGSSKLSAMRITSWGALASGWPAGGLAVCSAALDQTSHAVAADGAGGAFIAWEDYRTGGADADIYLQRVTANGTLATGWPAGGVAVCTATGGQSYPAIAADTSGAFVVWQDRRGASSNIYAQRVNGAGVIQWAANGLAVCAQASDQQYPAILADGSRGAVICWEDQRSGGSDLYAQRVNASGVSQWAAAGVAVCTAALEQDHPRMLPIVGGSLVVWDDSRNLNTDIYAQSLSNAGVTQWATDGVPVCADLSEQYASTPVSDGAGGMFVAWNDFRNASGDIYLQRVTPSGAIATGWPLNGKAACSVSGNQFDPVAVSDGSGGVILSWDDFRDGSISYDIYAQRLTATGAFASGWPSAGLMLCGEANDQLLPSIVGDQAGGAVITWYDFRSGNADVYAMRVTASGGAALVGVDPADPGRAETLEAYPNPMRSWTALRFALPRPARVTLEIVDLAGRTVRALAEGASLEPGVHAWTWDGRTSGGGRAPAGVYLVVLHAGPNSLVRKVARVE</sequence>
<evidence type="ECO:0000313" key="3">
    <source>
        <dbReference type="Proteomes" id="UP000316609"/>
    </source>
</evidence>
<organism evidence="2 3">
    <name type="scientific">Eiseniibacteriota bacterium</name>
    <dbReference type="NCBI Taxonomy" id="2212470"/>
    <lineage>
        <taxon>Bacteria</taxon>
        <taxon>Candidatus Eiseniibacteriota</taxon>
    </lineage>
</organism>
<dbReference type="AlphaFoldDB" id="A0A538TVZ9"/>
<dbReference type="InterPro" id="IPR025965">
    <property type="entry name" value="FlgD/Vpr_Ig-like"/>
</dbReference>
<comment type="caution">
    <text evidence="2">The sequence shown here is derived from an EMBL/GenBank/DDBJ whole genome shotgun (WGS) entry which is preliminary data.</text>
</comment>
<dbReference type="PANTHER" id="PTHR36842">
    <property type="entry name" value="PROTEIN TOLB HOMOLOG"/>
    <property type="match status" value="1"/>
</dbReference>
<reference evidence="2 3" key="1">
    <citation type="journal article" date="2019" name="Nat. Microbiol.">
        <title>Mediterranean grassland soil C-N compound turnover is dependent on rainfall and depth, and is mediated by genomically divergent microorganisms.</title>
        <authorList>
            <person name="Diamond S."/>
            <person name="Andeer P.F."/>
            <person name="Li Z."/>
            <person name="Crits-Christoph A."/>
            <person name="Burstein D."/>
            <person name="Anantharaman K."/>
            <person name="Lane K.R."/>
            <person name="Thomas B.C."/>
            <person name="Pan C."/>
            <person name="Northen T.R."/>
            <person name="Banfield J.F."/>
        </authorList>
    </citation>
    <scope>NUCLEOTIDE SEQUENCE [LARGE SCALE GENOMIC DNA]</scope>
    <source>
        <strain evidence="2">WS_8</strain>
    </source>
</reference>
<feature type="domain" description="FlgD/Vpr Ig-like" evidence="1">
    <location>
        <begin position="467"/>
        <end position="529"/>
    </location>
</feature>
<dbReference type="Proteomes" id="UP000316609">
    <property type="component" value="Unassembled WGS sequence"/>
</dbReference>
<accession>A0A538TVZ9</accession>
<gene>
    <name evidence="2" type="ORF">E6K78_03490</name>
</gene>
<dbReference type="PANTHER" id="PTHR36842:SF1">
    <property type="entry name" value="PROTEIN TOLB"/>
    <property type="match status" value="1"/>
</dbReference>
<dbReference type="Pfam" id="PF13860">
    <property type="entry name" value="FlgD_ig"/>
    <property type="match status" value="1"/>
</dbReference>